<dbReference type="PANTHER" id="PTHR43273:SF8">
    <property type="entry name" value="RADICAL SAM DOMAIN PROTEIN"/>
    <property type="match status" value="1"/>
</dbReference>
<name>A0ABN3HP24_9ACTN</name>
<keyword evidence="1" id="KW-0949">S-adenosyl-L-methionine</keyword>
<dbReference type="SUPFAM" id="SSF102114">
    <property type="entry name" value="Radical SAM enzymes"/>
    <property type="match status" value="1"/>
</dbReference>
<dbReference type="InterPro" id="IPR026335">
    <property type="entry name" value="rSAM_SPASM_FxsB"/>
</dbReference>
<keyword evidence="3" id="KW-0408">Iron</keyword>
<feature type="domain" description="Radical SAM core" evidence="6">
    <location>
        <begin position="19"/>
        <end position="274"/>
    </location>
</feature>
<dbReference type="InterPro" id="IPR058240">
    <property type="entry name" value="rSAM_sf"/>
</dbReference>
<dbReference type="SFLD" id="SFLDG01386">
    <property type="entry name" value="main_SPASM_domain-containing"/>
    <property type="match status" value="1"/>
</dbReference>
<evidence type="ECO:0000256" key="4">
    <source>
        <dbReference type="ARBA" id="ARBA00023014"/>
    </source>
</evidence>
<sequence>MPMSAIRALPAAPDDGQEPVPFRQFLLKVHSRCNLACTYCYMYEAADQSWRQRPRSMAPATVRRTARLIAGHAREHGLSEVQVVLHGGEPLLVGAERLEALLGTLTEALEGIAVPRFTVQTNGIRLAEDPGLLPVLDRYGVRIGVSLDGTAAGHDRHRRRADGRGSHAATARALHLLMDPAHRHLYAGLLCVIDTGADPLETYEALLEFAPPRLDLLLPHATWQTPPPGVLWRTSPPTAPPPPGGAERPAPYAEWLRAVFDRWYDAPRRETGIRLFEEIMVLLLGGTARSEVVGLTPVDLVVVEADGAIEQADSLKVSYPGAPATGLHVFRNTFADAAAHPAFRARQRGAAGLGPVCRSCVRASVCGGGLYAHRYDPSADPVFSAPSAYCDDLAHLIDHIGTRLRRDVTDLTLRHREPAR</sequence>
<evidence type="ECO:0000256" key="2">
    <source>
        <dbReference type="ARBA" id="ARBA00022723"/>
    </source>
</evidence>
<dbReference type="SFLD" id="SFLDS00029">
    <property type="entry name" value="Radical_SAM"/>
    <property type="match status" value="1"/>
</dbReference>
<keyword evidence="4" id="KW-0411">Iron-sulfur</keyword>
<dbReference type="InterPro" id="IPR007197">
    <property type="entry name" value="rSAM"/>
</dbReference>
<evidence type="ECO:0000256" key="1">
    <source>
        <dbReference type="ARBA" id="ARBA00022691"/>
    </source>
</evidence>
<dbReference type="PROSITE" id="PS51918">
    <property type="entry name" value="RADICAL_SAM"/>
    <property type="match status" value="1"/>
</dbReference>
<evidence type="ECO:0000259" key="6">
    <source>
        <dbReference type="PROSITE" id="PS51918"/>
    </source>
</evidence>
<reference evidence="7 8" key="1">
    <citation type="journal article" date="2019" name="Int. J. Syst. Evol. Microbiol.">
        <title>The Global Catalogue of Microorganisms (GCM) 10K type strain sequencing project: providing services to taxonomists for standard genome sequencing and annotation.</title>
        <authorList>
            <consortium name="The Broad Institute Genomics Platform"/>
            <consortium name="The Broad Institute Genome Sequencing Center for Infectious Disease"/>
            <person name="Wu L."/>
            <person name="Ma J."/>
        </authorList>
    </citation>
    <scope>NUCLEOTIDE SEQUENCE [LARGE SCALE GENOMIC DNA]</scope>
    <source>
        <strain evidence="7 8">JCM 4358</strain>
    </source>
</reference>
<gene>
    <name evidence="7" type="ORF">GCM10010255_09750</name>
</gene>
<dbReference type="Gene3D" id="3.20.20.70">
    <property type="entry name" value="Aldolase class I"/>
    <property type="match status" value="1"/>
</dbReference>
<dbReference type="InterPro" id="IPR013785">
    <property type="entry name" value="Aldolase_TIM"/>
</dbReference>
<evidence type="ECO:0000256" key="3">
    <source>
        <dbReference type="ARBA" id="ARBA00023004"/>
    </source>
</evidence>
<dbReference type="SFLD" id="SFLDG01072">
    <property type="entry name" value="dehydrogenase_like"/>
    <property type="match status" value="1"/>
</dbReference>
<evidence type="ECO:0000313" key="7">
    <source>
        <dbReference type="EMBL" id="GAA2384910.1"/>
    </source>
</evidence>
<dbReference type="RefSeq" id="WP_086855354.1">
    <property type="nucleotide sequence ID" value="NZ_BAAASE010000001.1"/>
</dbReference>
<dbReference type="PANTHER" id="PTHR43273">
    <property type="entry name" value="ANAEROBIC SULFATASE-MATURATING ENZYME HOMOLOG ASLB-RELATED"/>
    <property type="match status" value="1"/>
</dbReference>
<evidence type="ECO:0000256" key="5">
    <source>
        <dbReference type="SAM" id="MobiDB-lite"/>
    </source>
</evidence>
<dbReference type="CDD" id="cd01335">
    <property type="entry name" value="Radical_SAM"/>
    <property type="match status" value="1"/>
</dbReference>
<dbReference type="InterPro" id="IPR023867">
    <property type="entry name" value="Sulphatase_maturase_rSAM"/>
</dbReference>
<keyword evidence="2" id="KW-0479">Metal-binding</keyword>
<comment type="caution">
    <text evidence="7">The sequence shown here is derived from an EMBL/GenBank/DDBJ whole genome shotgun (WGS) entry which is preliminary data.</text>
</comment>
<dbReference type="EMBL" id="BAAASE010000001">
    <property type="protein sequence ID" value="GAA2384910.1"/>
    <property type="molecule type" value="Genomic_DNA"/>
</dbReference>
<keyword evidence="8" id="KW-1185">Reference proteome</keyword>
<dbReference type="Proteomes" id="UP001499986">
    <property type="component" value="Unassembled WGS sequence"/>
</dbReference>
<dbReference type="NCBIfam" id="TIGR04269">
    <property type="entry name" value="SAM_SPASM_FxsB"/>
    <property type="match status" value="1"/>
</dbReference>
<organism evidence="7 8">
    <name type="scientific">Streptomyces coeruleofuscus</name>
    <dbReference type="NCBI Taxonomy" id="66879"/>
    <lineage>
        <taxon>Bacteria</taxon>
        <taxon>Bacillati</taxon>
        <taxon>Actinomycetota</taxon>
        <taxon>Actinomycetes</taxon>
        <taxon>Kitasatosporales</taxon>
        <taxon>Streptomycetaceae</taxon>
        <taxon>Streptomyces</taxon>
    </lineage>
</organism>
<dbReference type="Pfam" id="PF04055">
    <property type="entry name" value="Radical_SAM"/>
    <property type="match status" value="1"/>
</dbReference>
<feature type="region of interest" description="Disordered" evidence="5">
    <location>
        <begin position="228"/>
        <end position="247"/>
    </location>
</feature>
<evidence type="ECO:0000313" key="8">
    <source>
        <dbReference type="Proteomes" id="UP001499986"/>
    </source>
</evidence>
<proteinExistence type="predicted"/>
<accession>A0ABN3HP24</accession>
<dbReference type="SFLD" id="SFLDG01067">
    <property type="entry name" value="SPASM/twitch_domain_containing"/>
    <property type="match status" value="1"/>
</dbReference>
<protein>
    <recommendedName>
        <fullName evidence="6">Radical SAM core domain-containing protein</fullName>
    </recommendedName>
</protein>